<reference evidence="2" key="1">
    <citation type="journal article" date="2017" name="Nature">
        <title>The sunflower genome provides insights into oil metabolism, flowering and Asterid evolution.</title>
        <authorList>
            <person name="Badouin H."/>
            <person name="Gouzy J."/>
            <person name="Grassa C.J."/>
            <person name="Murat F."/>
            <person name="Staton S.E."/>
            <person name="Cottret L."/>
            <person name="Lelandais-Briere C."/>
            <person name="Owens G.L."/>
            <person name="Carrere S."/>
            <person name="Mayjonade B."/>
            <person name="Legrand L."/>
            <person name="Gill N."/>
            <person name="Kane N.C."/>
            <person name="Bowers J.E."/>
            <person name="Hubner S."/>
            <person name="Bellec A."/>
            <person name="Berard A."/>
            <person name="Berges H."/>
            <person name="Blanchet N."/>
            <person name="Boniface M.C."/>
            <person name="Brunel D."/>
            <person name="Catrice O."/>
            <person name="Chaidir N."/>
            <person name="Claudel C."/>
            <person name="Donnadieu C."/>
            <person name="Faraut T."/>
            <person name="Fievet G."/>
            <person name="Helmstetter N."/>
            <person name="King M."/>
            <person name="Knapp S.J."/>
            <person name="Lai Z."/>
            <person name="Le Paslier M.C."/>
            <person name="Lippi Y."/>
            <person name="Lorenzon L."/>
            <person name="Mandel J.R."/>
            <person name="Marage G."/>
            <person name="Marchand G."/>
            <person name="Marquand E."/>
            <person name="Bret-Mestries E."/>
            <person name="Morien E."/>
            <person name="Nambeesan S."/>
            <person name="Nguyen T."/>
            <person name="Pegot-Espagnet P."/>
            <person name="Pouilly N."/>
            <person name="Raftis F."/>
            <person name="Sallet E."/>
            <person name="Schiex T."/>
            <person name="Thomas J."/>
            <person name="Vandecasteele C."/>
            <person name="Vares D."/>
            <person name="Vear F."/>
            <person name="Vautrin S."/>
            <person name="Crespi M."/>
            <person name="Mangin B."/>
            <person name="Burke J.M."/>
            <person name="Salse J."/>
            <person name="Munos S."/>
            <person name="Vincourt P."/>
            <person name="Rieseberg L.H."/>
            <person name="Langlade N.B."/>
        </authorList>
    </citation>
    <scope>NUCLEOTIDE SEQUENCE [LARGE SCALE GENOMIC DNA]</scope>
    <source>
        <strain evidence="2">cv. SF193</strain>
    </source>
</reference>
<dbReference type="EMBL" id="CM007896">
    <property type="protein sequence ID" value="OTG20293.1"/>
    <property type="molecule type" value="Genomic_DNA"/>
</dbReference>
<protein>
    <submittedName>
        <fullName evidence="1">Uncharacterized protein</fullName>
    </submittedName>
</protein>
<organism evidence="1 2">
    <name type="scientific">Helianthus annuus</name>
    <name type="common">Common sunflower</name>
    <dbReference type="NCBI Taxonomy" id="4232"/>
    <lineage>
        <taxon>Eukaryota</taxon>
        <taxon>Viridiplantae</taxon>
        <taxon>Streptophyta</taxon>
        <taxon>Embryophyta</taxon>
        <taxon>Tracheophyta</taxon>
        <taxon>Spermatophyta</taxon>
        <taxon>Magnoliopsida</taxon>
        <taxon>eudicotyledons</taxon>
        <taxon>Gunneridae</taxon>
        <taxon>Pentapetalae</taxon>
        <taxon>asterids</taxon>
        <taxon>campanulids</taxon>
        <taxon>Asterales</taxon>
        <taxon>Asteraceae</taxon>
        <taxon>Asteroideae</taxon>
        <taxon>Heliantheae alliance</taxon>
        <taxon>Heliantheae</taxon>
        <taxon>Helianthus</taxon>
    </lineage>
</organism>
<accession>A0A251UB57</accession>
<proteinExistence type="predicted"/>
<keyword evidence="2" id="KW-1185">Reference proteome</keyword>
<sequence>MSSRLADVTWLWISGAKPLRYNSMRLYGGSTIVGHSTASSFDRLVYASISDPTISRLYSSSSSFLNKFIPISFILHQVHIIHITSQASQTVKVNGQSQRALNTSQKVELSHYPQLERNFVPKFGKYLLRKLDRLHRSLVFLGCHILPPLIWNFAPKFRCSSFSLSSGCIGSE</sequence>
<dbReference type="AlphaFoldDB" id="A0A251UB57"/>
<gene>
    <name evidence="1" type="ORF">HannXRQ_Chr07g0191461</name>
</gene>
<dbReference type="InParanoid" id="A0A251UB57"/>
<name>A0A251UB57_HELAN</name>
<evidence type="ECO:0000313" key="1">
    <source>
        <dbReference type="EMBL" id="OTG20293.1"/>
    </source>
</evidence>
<dbReference type="Proteomes" id="UP000215914">
    <property type="component" value="Chromosome 7"/>
</dbReference>
<evidence type="ECO:0000313" key="2">
    <source>
        <dbReference type="Proteomes" id="UP000215914"/>
    </source>
</evidence>